<keyword evidence="9" id="KW-1185">Reference proteome</keyword>
<dbReference type="InterPro" id="IPR029063">
    <property type="entry name" value="SAM-dependent_MTases_sf"/>
</dbReference>
<evidence type="ECO:0000256" key="6">
    <source>
        <dbReference type="PIRSR" id="PIRSR003085-1"/>
    </source>
</evidence>
<evidence type="ECO:0000259" key="7">
    <source>
        <dbReference type="Pfam" id="PF25371"/>
    </source>
</evidence>
<feature type="domain" description="DUF7884" evidence="7">
    <location>
        <begin position="36"/>
        <end position="94"/>
    </location>
</feature>
<evidence type="ECO:0000256" key="5">
    <source>
        <dbReference type="ARBA" id="ARBA00023098"/>
    </source>
</evidence>
<dbReference type="CDD" id="cd02440">
    <property type="entry name" value="AdoMet_MTases"/>
    <property type="match status" value="1"/>
</dbReference>
<protein>
    <submittedName>
        <fullName evidence="8">Cyclopropane-fatty-acyl-phospholipid synthase</fullName>
    </submittedName>
</protein>
<dbReference type="PIRSF" id="PIRSF003085">
    <property type="entry name" value="CMAS"/>
    <property type="match status" value="1"/>
</dbReference>
<dbReference type="SUPFAM" id="SSF53335">
    <property type="entry name" value="S-adenosyl-L-methionine-dependent methyltransferases"/>
    <property type="match status" value="1"/>
</dbReference>
<gene>
    <name evidence="8" type="ORF">SAMN04488526_1811</name>
</gene>
<proteinExistence type="inferred from homology"/>
<keyword evidence="4" id="KW-0949">S-adenosyl-L-methionine</keyword>
<evidence type="ECO:0000256" key="1">
    <source>
        <dbReference type="ARBA" id="ARBA00010815"/>
    </source>
</evidence>
<dbReference type="InterPro" id="IPR003333">
    <property type="entry name" value="CMAS"/>
</dbReference>
<evidence type="ECO:0000256" key="4">
    <source>
        <dbReference type="ARBA" id="ARBA00022691"/>
    </source>
</evidence>
<dbReference type="Pfam" id="PF02353">
    <property type="entry name" value="CMAS"/>
    <property type="match status" value="1"/>
</dbReference>
<dbReference type="AlphaFoldDB" id="A0A1H7LS34"/>
<organism evidence="8 9">
    <name type="scientific">Jannaschia helgolandensis</name>
    <dbReference type="NCBI Taxonomy" id="188906"/>
    <lineage>
        <taxon>Bacteria</taxon>
        <taxon>Pseudomonadati</taxon>
        <taxon>Pseudomonadota</taxon>
        <taxon>Alphaproteobacteria</taxon>
        <taxon>Rhodobacterales</taxon>
        <taxon>Roseobacteraceae</taxon>
        <taxon>Jannaschia</taxon>
    </lineage>
</organism>
<feature type="active site" evidence="6">
    <location>
        <position position="384"/>
    </location>
</feature>
<dbReference type="PANTHER" id="PTHR43667:SF1">
    <property type="entry name" value="CYCLOPROPANE-FATTY-ACYL-PHOSPHOLIPID SYNTHASE"/>
    <property type="match status" value="1"/>
</dbReference>
<accession>A0A1H7LS34</accession>
<keyword evidence="3" id="KW-0808">Transferase</keyword>
<evidence type="ECO:0000313" key="8">
    <source>
        <dbReference type="EMBL" id="SEL01762.1"/>
    </source>
</evidence>
<dbReference type="GO" id="GO:0032259">
    <property type="term" value="P:methylation"/>
    <property type="evidence" value="ECO:0007669"/>
    <property type="project" value="UniProtKB-KW"/>
</dbReference>
<evidence type="ECO:0000313" key="9">
    <source>
        <dbReference type="Proteomes" id="UP000199283"/>
    </source>
</evidence>
<dbReference type="InterPro" id="IPR050723">
    <property type="entry name" value="CFA/CMAS"/>
</dbReference>
<sequence>MTDCYNTDQTSAPILKRPFVSQWLLERALKSVIRRGTLHLRLPDGTRRKFGKGRPEIAIAIRDWSTLRRVAFNADIAIGEAWMDGTLTVERGDIYGFLDLCLSNTRTGAGYGLRRMQQRLRRLVRPLLMHNPVGKAQENVAHHYDLSDELYDLFLDPERQYSCAYYATPDDSLEEAQTRKMRYIAAKLRLEPGLRLLDIGSGWGGLGLFMARMAGADVTGVTLSVEQQKHAEARADREGLGDRARFMLRDYRQEQGHYDRIVSVGMFEHVGAGHYDEYFAKVAALLKDDGVALIHTIGSTAEPAAPHPWIRKYIFPGGYIPSLSEIMPAIEKSGLVVSDIEVLRLHYAETLKAWRARFMARRHEVASLYDERFCRMWEFYLAACEAGFRHNGLVVFQLQLAHRVDAVPLTRDYLIEAASVPRPQLSADATVGARFETGGRVKEPTVCTTTG</sequence>
<evidence type="ECO:0000256" key="2">
    <source>
        <dbReference type="ARBA" id="ARBA00022603"/>
    </source>
</evidence>
<name>A0A1H7LS34_9RHOB</name>
<comment type="similarity">
    <text evidence="1">Belongs to the CFA/CMAS family.</text>
</comment>
<dbReference type="Proteomes" id="UP000199283">
    <property type="component" value="Unassembled WGS sequence"/>
</dbReference>
<dbReference type="GO" id="GO:0008610">
    <property type="term" value="P:lipid biosynthetic process"/>
    <property type="evidence" value="ECO:0007669"/>
    <property type="project" value="InterPro"/>
</dbReference>
<evidence type="ECO:0000256" key="3">
    <source>
        <dbReference type="ARBA" id="ARBA00022679"/>
    </source>
</evidence>
<dbReference type="EMBL" id="FNZQ01000002">
    <property type="protein sequence ID" value="SEL01762.1"/>
    <property type="molecule type" value="Genomic_DNA"/>
</dbReference>
<dbReference type="Gene3D" id="3.40.50.150">
    <property type="entry name" value="Vaccinia Virus protein VP39"/>
    <property type="match status" value="1"/>
</dbReference>
<dbReference type="PANTHER" id="PTHR43667">
    <property type="entry name" value="CYCLOPROPANE-FATTY-ACYL-PHOSPHOLIPID SYNTHASE"/>
    <property type="match status" value="1"/>
</dbReference>
<keyword evidence="5" id="KW-0443">Lipid metabolism</keyword>
<keyword evidence="2" id="KW-0489">Methyltransferase</keyword>
<dbReference type="Pfam" id="PF25371">
    <property type="entry name" value="DUF7884"/>
    <property type="match status" value="1"/>
</dbReference>
<reference evidence="8 9" key="1">
    <citation type="submission" date="2016-10" db="EMBL/GenBank/DDBJ databases">
        <authorList>
            <person name="de Groot N.N."/>
        </authorList>
    </citation>
    <scope>NUCLEOTIDE SEQUENCE [LARGE SCALE GENOMIC DNA]</scope>
    <source>
        <strain evidence="8 9">DSM 14858</strain>
    </source>
</reference>
<dbReference type="RefSeq" id="WP_092761953.1">
    <property type="nucleotide sequence ID" value="NZ_FNZQ01000002.1"/>
</dbReference>
<dbReference type="InterPro" id="IPR057206">
    <property type="entry name" value="DUF7884"/>
</dbReference>
<dbReference type="GO" id="GO:0008168">
    <property type="term" value="F:methyltransferase activity"/>
    <property type="evidence" value="ECO:0007669"/>
    <property type="project" value="UniProtKB-KW"/>
</dbReference>
<dbReference type="STRING" id="188906.SAMN04488526_1811"/>
<dbReference type="OrthoDB" id="9782855at2"/>